<evidence type="ECO:0000256" key="10">
    <source>
        <dbReference type="ARBA" id="ARBA00093448"/>
    </source>
</evidence>
<dbReference type="GO" id="GO:0071555">
    <property type="term" value="P:cell wall organization"/>
    <property type="evidence" value="ECO:0007669"/>
    <property type="project" value="UniProtKB-KW"/>
</dbReference>
<evidence type="ECO:0000256" key="5">
    <source>
        <dbReference type="ARBA" id="ARBA00022729"/>
    </source>
</evidence>
<evidence type="ECO:0000313" key="13">
    <source>
        <dbReference type="Proteomes" id="UP000320591"/>
    </source>
</evidence>
<evidence type="ECO:0000256" key="2">
    <source>
        <dbReference type="ARBA" id="ARBA00004776"/>
    </source>
</evidence>
<evidence type="ECO:0000256" key="8">
    <source>
        <dbReference type="ARBA" id="ARBA00023049"/>
    </source>
</evidence>
<keyword evidence="3" id="KW-0645">Protease</keyword>
<dbReference type="InterPro" id="IPR010275">
    <property type="entry name" value="MepK"/>
</dbReference>
<evidence type="ECO:0000313" key="12">
    <source>
        <dbReference type="EMBL" id="QDX29746.1"/>
    </source>
</evidence>
<dbReference type="PANTHER" id="PTHR37425">
    <property type="match status" value="1"/>
</dbReference>
<evidence type="ECO:0000256" key="7">
    <source>
        <dbReference type="ARBA" id="ARBA00022833"/>
    </source>
</evidence>
<evidence type="ECO:0000256" key="4">
    <source>
        <dbReference type="ARBA" id="ARBA00022723"/>
    </source>
</evidence>
<evidence type="ECO:0000256" key="9">
    <source>
        <dbReference type="ARBA" id="ARBA00023316"/>
    </source>
</evidence>
<keyword evidence="4" id="KW-0479">Metal-binding</keyword>
<dbReference type="CDD" id="cd14844">
    <property type="entry name" value="Zn-DD-carboxypeptidase_like"/>
    <property type="match status" value="1"/>
</dbReference>
<dbReference type="GO" id="GO:0008237">
    <property type="term" value="F:metallopeptidase activity"/>
    <property type="evidence" value="ECO:0007669"/>
    <property type="project" value="UniProtKB-KW"/>
</dbReference>
<evidence type="ECO:0000256" key="11">
    <source>
        <dbReference type="ARBA" id="ARBA00093666"/>
    </source>
</evidence>
<dbReference type="InterPro" id="IPR006311">
    <property type="entry name" value="TAT_signal"/>
</dbReference>
<evidence type="ECO:0000256" key="6">
    <source>
        <dbReference type="ARBA" id="ARBA00022801"/>
    </source>
</evidence>
<keyword evidence="5" id="KW-0732">Signal</keyword>
<dbReference type="InterPro" id="IPR009045">
    <property type="entry name" value="Zn_M74/Hedgehog-like"/>
</dbReference>
<protein>
    <recommendedName>
        <fullName evidence="11">Murein endopeptidase K</fullName>
    </recommendedName>
</protein>
<dbReference type="STRING" id="568768.GCA_000406125_02301"/>
<dbReference type="Pfam" id="PF05951">
    <property type="entry name" value="Peptidase_M15_2"/>
    <property type="match status" value="1"/>
</dbReference>
<dbReference type="GO" id="GO:0006508">
    <property type="term" value="P:proteolysis"/>
    <property type="evidence" value="ECO:0007669"/>
    <property type="project" value="UniProtKB-KW"/>
</dbReference>
<dbReference type="PANTHER" id="PTHR37425:SF1">
    <property type="entry name" value="OUTER MEMBRANE PROTEIN"/>
    <property type="match status" value="1"/>
</dbReference>
<comment type="similarity">
    <text evidence="10">Belongs to the peptidase M15 family.</text>
</comment>
<comment type="pathway">
    <text evidence="2">Cell wall biogenesis; cell wall polysaccharide biosynthesis.</text>
</comment>
<keyword evidence="8" id="KW-0482">Metalloprotease</keyword>
<keyword evidence="9" id="KW-0961">Cell wall biogenesis/degradation</keyword>
<name>A0A5B8HKP1_9GAMM</name>
<dbReference type="Gene3D" id="3.30.1380.10">
    <property type="match status" value="1"/>
</dbReference>
<dbReference type="GO" id="GO:0046872">
    <property type="term" value="F:metal ion binding"/>
    <property type="evidence" value="ECO:0007669"/>
    <property type="project" value="UniProtKB-KW"/>
</dbReference>
<dbReference type="SUPFAM" id="SSF55166">
    <property type="entry name" value="Hedgehog/DD-peptidase"/>
    <property type="match status" value="1"/>
</dbReference>
<comment type="cofactor">
    <cofactor evidence="1">
        <name>Zn(2+)</name>
        <dbReference type="ChEBI" id="CHEBI:29105"/>
    </cofactor>
</comment>
<evidence type="ECO:0000256" key="3">
    <source>
        <dbReference type="ARBA" id="ARBA00022670"/>
    </source>
</evidence>
<keyword evidence="13" id="KW-1185">Reference proteome</keyword>
<keyword evidence="7" id="KW-0862">Zinc</keyword>
<evidence type="ECO:0000256" key="1">
    <source>
        <dbReference type="ARBA" id="ARBA00001947"/>
    </source>
</evidence>
<dbReference type="RefSeq" id="WP_042871124.1">
    <property type="nucleotide sequence ID" value="NZ_CM001975.1"/>
</dbReference>
<accession>A0A5B8HKP1</accession>
<sequence>MEHIDNHRRKWLALGGAALGIALLPGQSLASLSTARPRILTLNNINTGEHIKVEFFDGRRYNKAELSRLNHFFRDYRANKIKTIDPALFDQLYRLQVMLGSTKPVQLISGYRSYSTNEDLRSHSKGVAKQSYHTQGKAMDFHIEGVQLANIRKAAVKMRAGGVGYYPQSNFVHIDTGAVRTW</sequence>
<dbReference type="EMBL" id="CP042220">
    <property type="protein sequence ID" value="QDX29746.1"/>
    <property type="molecule type" value="Genomic_DNA"/>
</dbReference>
<dbReference type="PROSITE" id="PS51318">
    <property type="entry name" value="TAT"/>
    <property type="match status" value="1"/>
</dbReference>
<dbReference type="Proteomes" id="UP000320591">
    <property type="component" value="Chromosome"/>
</dbReference>
<dbReference type="AlphaFoldDB" id="A0A5B8HKP1"/>
<organism evidence="12 13">
    <name type="scientific">Dickeya poaceiphila</name>
    <dbReference type="NCBI Taxonomy" id="568768"/>
    <lineage>
        <taxon>Bacteria</taxon>
        <taxon>Pseudomonadati</taxon>
        <taxon>Pseudomonadota</taxon>
        <taxon>Gammaproteobacteria</taxon>
        <taxon>Enterobacterales</taxon>
        <taxon>Pectobacteriaceae</taxon>
        <taxon>Dickeya</taxon>
    </lineage>
</organism>
<dbReference type="OrthoDB" id="9782994at2"/>
<gene>
    <name evidence="12" type="ORF">Dpoa569_0001558</name>
</gene>
<proteinExistence type="inferred from homology"/>
<keyword evidence="6" id="KW-0378">Hydrolase</keyword>
<dbReference type="KEGG" id="dic:Dpoa569_0001558"/>
<reference evidence="12 13" key="1">
    <citation type="journal article" date="2019" name="Environ. Microbiol.">
        <title>The phytopathogenic nature of Dickeya aquatica 174/2 and the dynamic early evolution of Dickeya pathogenicity.</title>
        <authorList>
            <person name="Duprey A."/>
            <person name="Taib N."/>
            <person name="Leonard S."/>
            <person name="Garin T."/>
            <person name="Flandrois J.P."/>
            <person name="Nasser W."/>
            <person name="Brochier-Armanet C."/>
            <person name="Reverchon S."/>
        </authorList>
    </citation>
    <scope>NUCLEOTIDE SEQUENCE [LARGE SCALE GENOMIC DNA]</scope>
    <source>
        <strain evidence="12 13">NCPPB 569</strain>
    </source>
</reference>